<feature type="domain" description="DUF6570" evidence="4">
    <location>
        <begin position="21"/>
        <end position="151"/>
    </location>
</feature>
<keyword evidence="1" id="KW-0378">Hydrolase</keyword>
<evidence type="ECO:0000259" key="2">
    <source>
        <dbReference type="Pfam" id="PF05970"/>
    </source>
</evidence>
<evidence type="ECO:0000259" key="4">
    <source>
        <dbReference type="Pfam" id="PF20209"/>
    </source>
</evidence>
<dbReference type="GO" id="GO:0006281">
    <property type="term" value="P:DNA repair"/>
    <property type="evidence" value="ECO:0007669"/>
    <property type="project" value="UniProtKB-KW"/>
</dbReference>
<comment type="cofactor">
    <cofactor evidence="1">
        <name>Mg(2+)</name>
        <dbReference type="ChEBI" id="CHEBI:18420"/>
    </cofactor>
</comment>
<comment type="similarity">
    <text evidence="1">Belongs to the helicase family.</text>
</comment>
<dbReference type="InterPro" id="IPR010285">
    <property type="entry name" value="DNA_helicase_pif1-like_DEAD"/>
</dbReference>
<protein>
    <recommendedName>
        <fullName evidence="1">ATP-dependent DNA helicase</fullName>
        <ecNumber evidence="1">5.6.2.3</ecNumber>
    </recommendedName>
</protein>
<dbReference type="Proteomes" id="UP000693942">
    <property type="component" value="Unassembled WGS sequence"/>
</dbReference>
<name>A0A8J5TWP5_FUSOX</name>
<comment type="caution">
    <text evidence="5">The sequence shown here is derived from an EMBL/GenBank/DDBJ whole genome shotgun (WGS) entry which is preliminary data.</text>
</comment>
<keyword evidence="1 5" id="KW-0347">Helicase</keyword>
<sequence>MGLKDGVCKRCMAKDKNKKEDEPLFFSAENQLDFGSVPAFLPQLTRIEEMLIARVHVFVNVMQVRGQQYKYRSHIVHFLRDVGKVYRQLPLLPSELDVILLRPPNASERAHLDRQFRRQFRVRRRCLQAWLDFLRRSHPGYRDIAVCQKRMSVLPEDDDVLDQVAAVDVTDPLSADLVPDLLPEDTEMEALHSRILGEERDEPVPVRQPTQHQLEMPDIRRTPVNEFNRSQALLSMAFPTLFPRGQAEFVEPRLPPVKYADYIQHALRWHDGRFARHPTFRQRSFAGHGRIGTASVESLSLMPTTSTVPEPLLLSPPADLHWRSLYQHLPQFQDWQELPEQQRMGMSSKLLRDNPHIAAWHFYRRFGLFRDIVLKQKFNVTDYWNRYEWQGRGSSHCHGLFWMDGAPSVDLENEHTQERFKGDFLPLFLPKSLGRQILPYVSHHNPLLSFASRLMNKLLAERDFSGQEICHVLLNCELQEGTRVVRAVDCRPYEQQGRSLRLQGDHDDAEVVGIYDKYLSRPPLHEELTYLDFLANWNTSKRDGTKWTRWGRQAKPRVLYYFPRYSSNRQHDQYDDFCRVKLMLAHPHRDPNQLRKVNGVEYASYALAAEFCYGNHQHPDDYYGTPNTDERRPDPDQFEREFHEPDLVEEDWLELARQLPDCPPSQEAIDLLGRRDIDIQYDWTPHVGRYPDPGIVQGDYWRQRIEQDRLDMDVEDLPLEVRDTLNPEQRIVYDTFVGHFQCGSEEQILLQVDGGGGTGKSYMIKVLSSHLQRLAGDRPSPIWRAAPTGVASHQIMGTTLHSLLRLPVDRAFTELSPADANAIQKKLRDVRYLVIDEKSMLGLRQLSWVDKRLRQVFPGRAADFFGGMSIILVGDFFQLPPVANKPLYFDGPLKDLHEVSGQAAYRAFNHTVFLKKVERQQGDDQAGFRLALEELRGLRLSIESWKLLSQRVQAKLSQCEVDKFDTTLRIYSKKARVNEYNYDHLVRLKQPAIQVMAKNIGNGADKATSEQAGNLAGQFPVCIGARLMITQNIWQPAGLVNGAQGIVYDIGWAPGADTHRDPPCVIMMVIDKYTGPSYLTTDDRREVVPILPVKRDFFLGTSACTRKQFPLTVSYAITVHKSQSITVDKMVTDLSERDFQTGLSYVAVSRVKMLEGLMIDAPFERASLHYDKLPDGKNSST</sequence>
<keyword evidence="1" id="KW-0233">DNA recombination</keyword>
<dbReference type="PANTHER" id="PTHR47642:SF6">
    <property type="entry name" value="ATP-DEPENDENT DNA HELICASE"/>
    <property type="match status" value="1"/>
</dbReference>
<reference evidence="5" key="1">
    <citation type="submission" date="2021-04" db="EMBL/GenBank/DDBJ databases">
        <title>First draft genome resource for Brassicaceae pathogens Fusarium oxysporum f. sp. raphani and Fusarium oxysporum f. sp. rapae.</title>
        <authorList>
            <person name="Asai S."/>
        </authorList>
    </citation>
    <scope>NUCLEOTIDE SEQUENCE</scope>
    <source>
        <strain evidence="5">Tf1262</strain>
    </source>
</reference>
<dbReference type="EMBL" id="JAELUR010000041">
    <property type="protein sequence ID" value="KAG7402786.1"/>
    <property type="molecule type" value="Genomic_DNA"/>
</dbReference>
<dbReference type="PANTHER" id="PTHR47642">
    <property type="entry name" value="ATP-DEPENDENT DNA HELICASE"/>
    <property type="match status" value="1"/>
</dbReference>
<keyword evidence="1" id="KW-0067">ATP-binding</keyword>
<evidence type="ECO:0000256" key="1">
    <source>
        <dbReference type="RuleBase" id="RU363044"/>
    </source>
</evidence>
<dbReference type="EC" id="5.6.2.3" evidence="1"/>
<keyword evidence="1" id="KW-0547">Nucleotide-binding</keyword>
<dbReference type="Pfam" id="PF05970">
    <property type="entry name" value="PIF1"/>
    <property type="match status" value="1"/>
</dbReference>
<dbReference type="GO" id="GO:0016787">
    <property type="term" value="F:hydrolase activity"/>
    <property type="evidence" value="ECO:0007669"/>
    <property type="project" value="UniProtKB-KW"/>
</dbReference>
<keyword evidence="1" id="KW-0234">DNA repair</keyword>
<dbReference type="InterPro" id="IPR046700">
    <property type="entry name" value="DUF6570"/>
</dbReference>
<accession>A0A8J5TWP5</accession>
<dbReference type="Pfam" id="PF14214">
    <property type="entry name" value="Helitron_like_N"/>
    <property type="match status" value="1"/>
</dbReference>
<evidence type="ECO:0000313" key="6">
    <source>
        <dbReference type="Proteomes" id="UP000693942"/>
    </source>
</evidence>
<dbReference type="GO" id="GO:0005524">
    <property type="term" value="F:ATP binding"/>
    <property type="evidence" value="ECO:0007669"/>
    <property type="project" value="UniProtKB-KW"/>
</dbReference>
<dbReference type="CDD" id="cd18809">
    <property type="entry name" value="SF1_C_RecD"/>
    <property type="match status" value="1"/>
</dbReference>
<evidence type="ECO:0000313" key="5">
    <source>
        <dbReference type="EMBL" id="KAG7402786.1"/>
    </source>
</evidence>
<evidence type="ECO:0000259" key="3">
    <source>
        <dbReference type="Pfam" id="PF14214"/>
    </source>
</evidence>
<dbReference type="GO" id="GO:0043139">
    <property type="term" value="F:5'-3' DNA helicase activity"/>
    <property type="evidence" value="ECO:0007669"/>
    <property type="project" value="UniProtKB-EC"/>
</dbReference>
<organism evidence="5 6">
    <name type="scientific">Fusarium oxysporum f. sp. raphani</name>
    <dbReference type="NCBI Taxonomy" id="96318"/>
    <lineage>
        <taxon>Eukaryota</taxon>
        <taxon>Fungi</taxon>
        <taxon>Dikarya</taxon>
        <taxon>Ascomycota</taxon>
        <taxon>Pezizomycotina</taxon>
        <taxon>Sordariomycetes</taxon>
        <taxon>Hypocreomycetidae</taxon>
        <taxon>Hypocreales</taxon>
        <taxon>Nectriaceae</taxon>
        <taxon>Fusarium</taxon>
        <taxon>Fusarium oxysporum species complex</taxon>
    </lineage>
</organism>
<dbReference type="InterPro" id="IPR051055">
    <property type="entry name" value="PIF1_helicase"/>
</dbReference>
<dbReference type="GO" id="GO:0000723">
    <property type="term" value="P:telomere maintenance"/>
    <property type="evidence" value="ECO:0007669"/>
    <property type="project" value="InterPro"/>
</dbReference>
<dbReference type="Pfam" id="PF20209">
    <property type="entry name" value="DUF6570"/>
    <property type="match status" value="1"/>
</dbReference>
<gene>
    <name evidence="5" type="ORF">Forpi1262_v018888</name>
</gene>
<dbReference type="GO" id="GO:0006310">
    <property type="term" value="P:DNA recombination"/>
    <property type="evidence" value="ECO:0007669"/>
    <property type="project" value="UniProtKB-KW"/>
</dbReference>
<dbReference type="InterPro" id="IPR025476">
    <property type="entry name" value="Helitron_helicase-like"/>
</dbReference>
<feature type="domain" description="DNA helicase Pif1-like DEAD-box helicase" evidence="2">
    <location>
        <begin position="725"/>
        <end position="887"/>
    </location>
</feature>
<dbReference type="AlphaFoldDB" id="A0A8J5TWP5"/>
<comment type="catalytic activity">
    <reaction evidence="1">
        <text>ATP + H2O = ADP + phosphate + H(+)</text>
        <dbReference type="Rhea" id="RHEA:13065"/>
        <dbReference type="ChEBI" id="CHEBI:15377"/>
        <dbReference type="ChEBI" id="CHEBI:15378"/>
        <dbReference type="ChEBI" id="CHEBI:30616"/>
        <dbReference type="ChEBI" id="CHEBI:43474"/>
        <dbReference type="ChEBI" id="CHEBI:456216"/>
        <dbReference type="EC" id="5.6.2.3"/>
    </reaction>
</comment>
<feature type="domain" description="Helitron helicase-like" evidence="3">
    <location>
        <begin position="317"/>
        <end position="400"/>
    </location>
</feature>
<keyword evidence="1" id="KW-0227">DNA damage</keyword>
<proteinExistence type="inferred from homology"/>